<dbReference type="RefSeq" id="WP_078814698.1">
    <property type="nucleotide sequence ID" value="NZ_FUYE01000013.1"/>
</dbReference>
<sequence length="549" mass="61973">MLTIQIKLHWDRYHAHPWGQNPGRVKEAEWPPSPWRLLRSLASAWFRSHPGVAHSDELKALIETLGQRLPLIGIGKVSFAQTVHYQPNYGKRDKATATYGTTRHENHFAATTQPICFRWNDLILDAPKRDLLTVLLKHVSYFGRADSICAASLSTDDWREPRDFGWCKPCLSADNKPQRRIAPKCRDVFCADPFDFQLTDLWQRRNSGTESKNAPVHLVNQMLTTDMQVDGGCLISYEMPKGWPQDWVVKTPRSEKKSDKPEPSDGPKVARYLRFSLQCRVPIATKFTVTLAELFRAAVNHHLCKVHGQGVKSPALLGKDVAEGHQHAFYLPLSQDHSLTDLHIWCPMGLTRTEVDVLLRIRRLNWGNGRFPVNPVLTAMGMEPPSDAKLAVGDQTIPPLMSRIWRSETPFVPPLHFYRGDKSNPKIKANATPEQQLVTCLRQAGLDKPVTIERLPAFQAGLTEEPQGRLPPMPAWDIVRAPEGDDLSTMPFDQAIEVATHQNSSDSSRARHRRIGFFMQLTFDEPVTLPMPSFGHSSHFGLGLFVPAD</sequence>
<dbReference type="STRING" id="48467.SAMN02745166_03508"/>
<reference evidence="2" key="1">
    <citation type="submission" date="2017-02" db="EMBL/GenBank/DDBJ databases">
        <authorList>
            <person name="Varghese N."/>
            <person name="Submissions S."/>
        </authorList>
    </citation>
    <scope>NUCLEOTIDE SEQUENCE [LARGE SCALE GENOMIC DNA]</scope>
    <source>
        <strain evidence="2">ATCC 700200</strain>
    </source>
</reference>
<protein>
    <submittedName>
        <fullName evidence="1">CRISPR-associated protein Csb2</fullName>
    </submittedName>
</protein>
<dbReference type="EMBL" id="FUYE01000013">
    <property type="protein sequence ID" value="SKB02007.1"/>
    <property type="molecule type" value="Genomic_DNA"/>
</dbReference>
<dbReference type="NCBIfam" id="TIGR02165">
    <property type="entry name" value="cas5_6_GSU0054"/>
    <property type="match status" value="1"/>
</dbReference>
<dbReference type="Proteomes" id="UP000190774">
    <property type="component" value="Unassembled WGS sequence"/>
</dbReference>
<dbReference type="InterPro" id="IPR019089">
    <property type="entry name" value="Cas_GSU0054"/>
</dbReference>
<evidence type="ECO:0000313" key="1">
    <source>
        <dbReference type="EMBL" id="SKB02007.1"/>
    </source>
</evidence>
<accession>A0A1T4YJI3</accession>
<organism evidence="1 2">
    <name type="scientific">Prosthecobacter debontii</name>
    <dbReference type="NCBI Taxonomy" id="48467"/>
    <lineage>
        <taxon>Bacteria</taxon>
        <taxon>Pseudomonadati</taxon>
        <taxon>Verrucomicrobiota</taxon>
        <taxon>Verrucomicrobiia</taxon>
        <taxon>Verrucomicrobiales</taxon>
        <taxon>Verrucomicrobiaceae</taxon>
        <taxon>Prosthecobacter</taxon>
    </lineage>
</organism>
<dbReference type="OrthoDB" id="128883at2"/>
<evidence type="ECO:0000313" key="2">
    <source>
        <dbReference type="Proteomes" id="UP000190774"/>
    </source>
</evidence>
<keyword evidence="2" id="KW-1185">Reference proteome</keyword>
<name>A0A1T4YJI3_9BACT</name>
<gene>
    <name evidence="1" type="ORF">SAMN02745166_03508</name>
</gene>
<proteinExistence type="predicted"/>
<dbReference type="AlphaFoldDB" id="A0A1T4YJI3"/>